<dbReference type="PANTHER" id="PTHR43776:SF7">
    <property type="entry name" value="D,D-DIPEPTIDE TRANSPORT ATP-BINDING PROTEIN DDPF-RELATED"/>
    <property type="match status" value="1"/>
</dbReference>
<dbReference type="HOGENOM" id="CLU_000604_1_23_11"/>
<keyword evidence="4" id="KW-0067">ATP-binding</keyword>
<feature type="domain" description="ABC transporter" evidence="5">
    <location>
        <begin position="10"/>
        <end position="250"/>
    </location>
</feature>
<dbReference type="GO" id="GO:0016887">
    <property type="term" value="F:ATP hydrolysis activity"/>
    <property type="evidence" value="ECO:0007669"/>
    <property type="project" value="InterPro"/>
</dbReference>
<dbReference type="FunFam" id="3.40.50.300:FF:000016">
    <property type="entry name" value="Oligopeptide ABC transporter ATP-binding component"/>
    <property type="match status" value="1"/>
</dbReference>
<dbReference type="PROSITE" id="PS00211">
    <property type="entry name" value="ABC_TRANSPORTER_1"/>
    <property type="match status" value="1"/>
</dbReference>
<evidence type="ECO:0000313" key="6">
    <source>
        <dbReference type="EMBL" id="ADG99452.1"/>
    </source>
</evidence>
<dbReference type="PROSITE" id="PS50893">
    <property type="entry name" value="ABC_TRANSPORTER_2"/>
    <property type="match status" value="1"/>
</dbReference>
<dbReference type="InterPro" id="IPR003593">
    <property type="entry name" value="AAA+_ATPase"/>
</dbReference>
<evidence type="ECO:0000256" key="1">
    <source>
        <dbReference type="ARBA" id="ARBA00005417"/>
    </source>
</evidence>
<dbReference type="EMBL" id="CP001958">
    <property type="protein sequence ID" value="ADG99452.1"/>
    <property type="molecule type" value="Genomic_DNA"/>
</dbReference>
<sequence>MEQTAPIAVIDNLHVAYPGRAAAPAVDGVSVTILPGETVGLVGESGSGKSTIARCLAGLQKPSGGRIEFLGQQLAKGPTRAQRQLRASLGYVFQDPATCLNPRMTVGQCVAEPLVIHRKLEKNQLAEKIRALLDSVALPQGAEKRYPHELSGGQRQRVGLARALALEPKLVIADEPTSALDVSVQATVLELFASLRAEHGFASLFITHDLAVVSQLCDRVVVLKAGKTVESGSCAQVLRDPREEYTQKLIAAVPDPQPEWLRAAV</sequence>
<accession>D6ZEH6</accession>
<name>D6ZEH6_SEGRD</name>
<dbReference type="STRING" id="640132.Srot_3027"/>
<dbReference type="InterPro" id="IPR003439">
    <property type="entry name" value="ABC_transporter-like_ATP-bd"/>
</dbReference>
<evidence type="ECO:0000259" key="5">
    <source>
        <dbReference type="PROSITE" id="PS50893"/>
    </source>
</evidence>
<dbReference type="InterPro" id="IPR017871">
    <property type="entry name" value="ABC_transporter-like_CS"/>
</dbReference>
<evidence type="ECO:0000256" key="4">
    <source>
        <dbReference type="ARBA" id="ARBA00022840"/>
    </source>
</evidence>
<comment type="similarity">
    <text evidence="1">Belongs to the ABC transporter superfamily.</text>
</comment>
<dbReference type="CDD" id="cd03257">
    <property type="entry name" value="ABC_NikE_OppD_transporters"/>
    <property type="match status" value="1"/>
</dbReference>
<dbReference type="RefSeq" id="WP_013139899.1">
    <property type="nucleotide sequence ID" value="NC_014168.1"/>
</dbReference>
<dbReference type="Proteomes" id="UP000002247">
    <property type="component" value="Chromosome"/>
</dbReference>
<keyword evidence="2" id="KW-0813">Transport</keyword>
<evidence type="ECO:0000256" key="2">
    <source>
        <dbReference type="ARBA" id="ARBA00022448"/>
    </source>
</evidence>
<proteinExistence type="inferred from homology"/>
<keyword evidence="7" id="KW-1185">Reference proteome</keyword>
<dbReference type="SMART" id="SM00382">
    <property type="entry name" value="AAA"/>
    <property type="match status" value="1"/>
</dbReference>
<dbReference type="GO" id="GO:0055085">
    <property type="term" value="P:transmembrane transport"/>
    <property type="evidence" value="ECO:0007669"/>
    <property type="project" value="UniProtKB-ARBA"/>
</dbReference>
<keyword evidence="3" id="KW-0547">Nucleotide-binding</keyword>
<gene>
    <name evidence="6" type="ordered locus">Srot_3027</name>
</gene>
<dbReference type="AlphaFoldDB" id="D6ZEH6"/>
<dbReference type="eggNOG" id="COG4608">
    <property type="taxonomic scope" value="Bacteria"/>
</dbReference>
<dbReference type="GO" id="GO:0005524">
    <property type="term" value="F:ATP binding"/>
    <property type="evidence" value="ECO:0007669"/>
    <property type="project" value="UniProtKB-KW"/>
</dbReference>
<organism evidence="6 7">
    <name type="scientific">Segniliparus rotundus (strain ATCC BAA-972 / CDC 1076 / CIP 108378 / DSM 44985 / JCM 13578)</name>
    <dbReference type="NCBI Taxonomy" id="640132"/>
    <lineage>
        <taxon>Bacteria</taxon>
        <taxon>Bacillati</taxon>
        <taxon>Actinomycetota</taxon>
        <taxon>Actinomycetes</taxon>
        <taxon>Mycobacteriales</taxon>
        <taxon>Segniliparaceae</taxon>
        <taxon>Segniliparus</taxon>
    </lineage>
</organism>
<evidence type="ECO:0000256" key="3">
    <source>
        <dbReference type="ARBA" id="ARBA00022741"/>
    </source>
</evidence>
<dbReference type="PANTHER" id="PTHR43776">
    <property type="entry name" value="TRANSPORT ATP-BINDING PROTEIN"/>
    <property type="match status" value="1"/>
</dbReference>
<protein>
    <submittedName>
        <fullName evidence="6">ABC transporter related protein</fullName>
    </submittedName>
</protein>
<evidence type="ECO:0000313" key="7">
    <source>
        <dbReference type="Proteomes" id="UP000002247"/>
    </source>
</evidence>
<dbReference type="KEGG" id="srt:Srot_3027"/>
<dbReference type="Pfam" id="PF00005">
    <property type="entry name" value="ABC_tran"/>
    <property type="match status" value="1"/>
</dbReference>
<dbReference type="InterPro" id="IPR050319">
    <property type="entry name" value="ABC_transp_ATP-bind"/>
</dbReference>
<reference evidence="6 7" key="1">
    <citation type="journal article" date="2010" name="Stand. Genomic Sci.">
        <title>Complete genome sequence of Segniliparus rotundus type strain (CDC 1076).</title>
        <authorList>
            <person name="Sikorski J."/>
            <person name="Lapidus A."/>
            <person name="Copeland A."/>
            <person name="Misra M."/>
            <person name="Glavina Del Rio T."/>
            <person name="Nolan M."/>
            <person name="Lucas S."/>
            <person name="Chen F."/>
            <person name="Tice H."/>
            <person name="Cheng J.F."/>
            <person name="Jando M."/>
            <person name="Schneider S."/>
            <person name="Bruce D."/>
            <person name="Goodwin L."/>
            <person name="Pitluck S."/>
            <person name="Liolios K."/>
            <person name="Mikhailova N."/>
            <person name="Pati A."/>
            <person name="Ivanova N."/>
            <person name="Mavromatis K."/>
            <person name="Chen A."/>
            <person name="Palaniappan K."/>
            <person name="Chertkov O."/>
            <person name="Land M."/>
            <person name="Hauser L."/>
            <person name="Chang Y.J."/>
            <person name="Jeffries C.D."/>
            <person name="Brettin T."/>
            <person name="Detter J.C."/>
            <person name="Han C."/>
            <person name="Rohde M."/>
            <person name="Goker M."/>
            <person name="Bristow J."/>
            <person name="Eisen J.A."/>
            <person name="Markowitz V."/>
            <person name="Hugenholtz P."/>
            <person name="Kyrpides N.C."/>
            <person name="Klenk H.P."/>
        </authorList>
    </citation>
    <scope>NUCLEOTIDE SEQUENCE [LARGE SCALE GENOMIC DNA]</scope>
    <source>
        <strain evidence="7">ATCC BAA-972 / CDC 1076 / CIP 108378 / DSM 44985 / JCM 13578</strain>
    </source>
</reference>
<dbReference type="InterPro" id="IPR027417">
    <property type="entry name" value="P-loop_NTPase"/>
</dbReference>
<dbReference type="SUPFAM" id="SSF52540">
    <property type="entry name" value="P-loop containing nucleoside triphosphate hydrolases"/>
    <property type="match status" value="1"/>
</dbReference>
<dbReference type="Gene3D" id="3.40.50.300">
    <property type="entry name" value="P-loop containing nucleotide triphosphate hydrolases"/>
    <property type="match status" value="1"/>
</dbReference>